<keyword evidence="3 5" id="KW-0368">Histidine biosynthesis</keyword>
<dbReference type="Pfam" id="PF00977">
    <property type="entry name" value="His_biosynth"/>
    <property type="match status" value="1"/>
</dbReference>
<comment type="caution">
    <text evidence="6">The sequence shown here is derived from an EMBL/GenBank/DDBJ whole genome shotgun (WGS) entry which is preliminary data.</text>
</comment>
<accession>A0ABU3QKC3</accession>
<name>A0ABU3QKC3_9ACTN</name>
<organism evidence="6 7">
    <name type="scientific">Streptomyces tamarix</name>
    <dbReference type="NCBI Taxonomy" id="3078565"/>
    <lineage>
        <taxon>Bacteria</taxon>
        <taxon>Bacillati</taxon>
        <taxon>Actinomycetota</taxon>
        <taxon>Actinomycetes</taxon>
        <taxon>Kitasatosporales</taxon>
        <taxon>Streptomycetaceae</taxon>
        <taxon>Streptomyces</taxon>
    </lineage>
</organism>
<evidence type="ECO:0000256" key="4">
    <source>
        <dbReference type="ARBA" id="ARBA00029440"/>
    </source>
</evidence>
<keyword evidence="7" id="KW-1185">Reference proteome</keyword>
<gene>
    <name evidence="6" type="ORF">RND61_13665</name>
</gene>
<evidence type="ECO:0000313" key="7">
    <source>
        <dbReference type="Proteomes" id="UP001250181"/>
    </source>
</evidence>
<dbReference type="RefSeq" id="WP_315878188.1">
    <property type="nucleotide sequence ID" value="NZ_JAWCTQ010000014.1"/>
</dbReference>
<comment type="similarity">
    <text evidence="1 5">Belongs to the HisA/HisF family.</text>
</comment>
<dbReference type="SUPFAM" id="SSF51366">
    <property type="entry name" value="Ribulose-phoshate binding barrel"/>
    <property type="match status" value="1"/>
</dbReference>
<dbReference type="InterPro" id="IPR013785">
    <property type="entry name" value="Aldolase_TIM"/>
</dbReference>
<dbReference type="InterPro" id="IPR050064">
    <property type="entry name" value="IGPS_HisA/HisF"/>
</dbReference>
<dbReference type="Gene3D" id="3.20.20.70">
    <property type="entry name" value="Aldolase class I"/>
    <property type="match status" value="1"/>
</dbReference>
<comment type="pathway">
    <text evidence="4">Amino-acid biosynthesis.</text>
</comment>
<dbReference type="InterPro" id="IPR006062">
    <property type="entry name" value="His_biosynth"/>
</dbReference>
<dbReference type="PANTHER" id="PTHR21235">
    <property type="entry name" value="IMIDAZOLE GLYCEROL PHOSPHATE SYNTHASE SUBUNIT HISF/H IGP SYNTHASE SUBUNIT HISF/H"/>
    <property type="match status" value="1"/>
</dbReference>
<dbReference type="InterPro" id="IPR011060">
    <property type="entry name" value="RibuloseP-bd_barrel"/>
</dbReference>
<sequence length="266" mass="27793">MTQVTSPVFHDRNSHITDLIIPCVDVTGGRTQLPSGIPGLPDRSDAVAVAASYAGDGANKLFVDVIDPWERVEDYLPPLLRRLKGTGLSLLVSVGHGVVPSADHVGHLLEAGADVVSASTSMIENPEVVKEAISRYGGDRFVIVINSRPRETGGWAAYTHNGTRKTSVDSVELARELGRLRVGALLPNAVDREGVGQGYDLALTHAVAEASGLPVIASGGCGALEHLTEALGKGGATYVLVNSMVHSGRFSIAGIRDSLMAASPFA</sequence>
<dbReference type="Proteomes" id="UP001250181">
    <property type="component" value="Unassembled WGS sequence"/>
</dbReference>
<evidence type="ECO:0000313" key="6">
    <source>
        <dbReference type="EMBL" id="MDT9683111.1"/>
    </source>
</evidence>
<evidence type="ECO:0000256" key="2">
    <source>
        <dbReference type="ARBA" id="ARBA00022605"/>
    </source>
</evidence>
<keyword evidence="2 5" id="KW-0028">Amino-acid biosynthesis</keyword>
<dbReference type="PANTHER" id="PTHR21235:SF2">
    <property type="entry name" value="IMIDAZOLE GLYCEROL PHOSPHATE SYNTHASE HISHF"/>
    <property type="match status" value="1"/>
</dbReference>
<reference evidence="6 7" key="1">
    <citation type="submission" date="2023-09" db="EMBL/GenBank/DDBJ databases">
        <title>Streptomyces sp. nov.: A antagonism against Alternaria gaisen Producing Streptochlin, Isolated from Tamarix root soil.</title>
        <authorList>
            <person name="Chen Y."/>
        </authorList>
    </citation>
    <scope>NUCLEOTIDE SEQUENCE [LARGE SCALE GENOMIC DNA]</scope>
    <source>
        <strain evidence="6 7">TRM76323</strain>
    </source>
</reference>
<proteinExistence type="inferred from homology"/>
<evidence type="ECO:0000256" key="3">
    <source>
        <dbReference type="ARBA" id="ARBA00023102"/>
    </source>
</evidence>
<protein>
    <submittedName>
        <fullName evidence="6">HisA/HisF-related TIM barrel protein</fullName>
    </submittedName>
</protein>
<evidence type="ECO:0000256" key="1">
    <source>
        <dbReference type="ARBA" id="ARBA00009667"/>
    </source>
</evidence>
<evidence type="ECO:0000256" key="5">
    <source>
        <dbReference type="RuleBase" id="RU003657"/>
    </source>
</evidence>
<dbReference type="EMBL" id="JAWCTQ010000014">
    <property type="protein sequence ID" value="MDT9683111.1"/>
    <property type="molecule type" value="Genomic_DNA"/>
</dbReference>